<keyword evidence="3" id="KW-1185">Reference proteome</keyword>
<proteinExistence type="predicted"/>
<gene>
    <name evidence="2" type="ORF">SAMN05660282_01328</name>
</gene>
<evidence type="ECO:0000313" key="2">
    <source>
        <dbReference type="EMBL" id="SFG59473.1"/>
    </source>
</evidence>
<dbReference type="InterPro" id="IPR019665">
    <property type="entry name" value="OxRdtase/DH_put_Rossmann_dom"/>
</dbReference>
<name>A0A1I2T395_9CORY</name>
<dbReference type="STRING" id="185761.SAMN05660282_01328"/>
<dbReference type="AlphaFoldDB" id="A0A1I2T395"/>
<accession>A0A1I2T395</accession>
<evidence type="ECO:0000259" key="1">
    <source>
        <dbReference type="Pfam" id="PF10727"/>
    </source>
</evidence>
<dbReference type="Pfam" id="PF10727">
    <property type="entry name" value="Rossmann-like"/>
    <property type="match status" value="1"/>
</dbReference>
<dbReference type="Proteomes" id="UP000199065">
    <property type="component" value="Unassembled WGS sequence"/>
</dbReference>
<dbReference type="Gene3D" id="3.40.50.720">
    <property type="entry name" value="NAD(P)-binding Rossmann-like Domain"/>
    <property type="match status" value="1"/>
</dbReference>
<organism evidence="2 3">
    <name type="scientific">Corynebacterium spheniscorum</name>
    <dbReference type="NCBI Taxonomy" id="185761"/>
    <lineage>
        <taxon>Bacteria</taxon>
        <taxon>Bacillati</taxon>
        <taxon>Actinomycetota</taxon>
        <taxon>Actinomycetes</taxon>
        <taxon>Mycobacteriales</taxon>
        <taxon>Corynebacteriaceae</taxon>
        <taxon>Corynebacterium</taxon>
    </lineage>
</organism>
<sequence>MNAPRVKVGLIGSEHISFSRYLSNAGNSVERIQDLDDVKNFEAILIDVRDDELSDVVLDLVPRVREGQIIIHNCPSQPAEALQPLADYLTFCAAVVPLNPQGTLFFCEALGELAENLIELLVMEVCQAAAPGRVAPRILSHGPRTATEALRAIDNVRDAMLALMGTLGPAEGQIILAELLQEQS</sequence>
<reference evidence="2 3" key="1">
    <citation type="submission" date="2016-10" db="EMBL/GenBank/DDBJ databases">
        <authorList>
            <person name="de Groot N.N."/>
        </authorList>
    </citation>
    <scope>NUCLEOTIDE SEQUENCE [LARGE SCALE GENOMIC DNA]</scope>
    <source>
        <strain>J11</strain>
        <strain evidence="3">PG 39</strain>
    </source>
</reference>
<protein>
    <submittedName>
        <fullName evidence="2">Rossmann-like domain-containing protein</fullName>
    </submittedName>
</protein>
<dbReference type="RefSeq" id="WP_092285693.1">
    <property type="nucleotide sequence ID" value="NZ_FOPJ01000007.1"/>
</dbReference>
<dbReference type="EMBL" id="FOPJ01000007">
    <property type="protein sequence ID" value="SFG59473.1"/>
    <property type="molecule type" value="Genomic_DNA"/>
</dbReference>
<evidence type="ECO:0000313" key="3">
    <source>
        <dbReference type="Proteomes" id="UP000199065"/>
    </source>
</evidence>
<feature type="domain" description="Putative oxidoreductase/dehydrogenase Rossmann-like" evidence="1">
    <location>
        <begin position="32"/>
        <end position="89"/>
    </location>
</feature>